<dbReference type="AlphaFoldDB" id="A0AAV5EZV5"/>
<sequence>MQNHENKAVVRQASPQTSPYRPAKHRLGTYPIIITDELIVYAVELGMILHATHKQYLIVKEQEATVIAAEAEQADGHA</sequence>
<evidence type="ECO:0000313" key="3">
    <source>
        <dbReference type="Proteomes" id="UP001054889"/>
    </source>
</evidence>
<keyword evidence="3" id="KW-1185">Reference proteome</keyword>
<gene>
    <name evidence="2" type="primary">gb16005</name>
    <name evidence="2" type="ORF">PR202_gb16005</name>
</gene>
<comment type="caution">
    <text evidence="2">The sequence shown here is derived from an EMBL/GenBank/DDBJ whole genome shotgun (WGS) entry which is preliminary data.</text>
</comment>
<name>A0AAV5EZV5_ELECO</name>
<evidence type="ECO:0000313" key="2">
    <source>
        <dbReference type="EMBL" id="GJN27937.1"/>
    </source>
</evidence>
<reference evidence="2" key="2">
    <citation type="submission" date="2021-12" db="EMBL/GenBank/DDBJ databases">
        <title>Resequencing data analysis of finger millet.</title>
        <authorList>
            <person name="Hatakeyama M."/>
            <person name="Aluri S."/>
            <person name="Balachadran M.T."/>
            <person name="Sivarajan S.R."/>
            <person name="Poveda L."/>
            <person name="Shimizu-Inatsugi R."/>
            <person name="Schlapbach R."/>
            <person name="Sreeman S.M."/>
            <person name="Shimizu K.K."/>
        </authorList>
    </citation>
    <scope>NUCLEOTIDE SEQUENCE</scope>
</reference>
<reference evidence="2" key="1">
    <citation type="journal article" date="2018" name="DNA Res.">
        <title>Multiple hybrid de novo genome assembly of finger millet, an orphan allotetraploid crop.</title>
        <authorList>
            <person name="Hatakeyama M."/>
            <person name="Aluri S."/>
            <person name="Balachadran M.T."/>
            <person name="Sivarajan S.R."/>
            <person name="Patrignani A."/>
            <person name="Gruter S."/>
            <person name="Poveda L."/>
            <person name="Shimizu-Inatsugi R."/>
            <person name="Baeten J."/>
            <person name="Francoijs K.J."/>
            <person name="Nataraja K.N."/>
            <person name="Reddy Y.A.N."/>
            <person name="Phadnis S."/>
            <person name="Ravikumar R.L."/>
            <person name="Schlapbach R."/>
            <person name="Sreeman S.M."/>
            <person name="Shimizu K.K."/>
        </authorList>
    </citation>
    <scope>NUCLEOTIDE SEQUENCE</scope>
</reference>
<proteinExistence type="predicted"/>
<dbReference type="EMBL" id="BQKI01000079">
    <property type="protein sequence ID" value="GJN27937.1"/>
    <property type="molecule type" value="Genomic_DNA"/>
</dbReference>
<protein>
    <submittedName>
        <fullName evidence="2">Uncharacterized protein</fullName>
    </submittedName>
</protein>
<dbReference type="Proteomes" id="UP001054889">
    <property type="component" value="Unassembled WGS sequence"/>
</dbReference>
<evidence type="ECO:0000256" key="1">
    <source>
        <dbReference type="SAM" id="MobiDB-lite"/>
    </source>
</evidence>
<accession>A0AAV5EZV5</accession>
<organism evidence="2 3">
    <name type="scientific">Eleusine coracana subsp. coracana</name>
    <dbReference type="NCBI Taxonomy" id="191504"/>
    <lineage>
        <taxon>Eukaryota</taxon>
        <taxon>Viridiplantae</taxon>
        <taxon>Streptophyta</taxon>
        <taxon>Embryophyta</taxon>
        <taxon>Tracheophyta</taxon>
        <taxon>Spermatophyta</taxon>
        <taxon>Magnoliopsida</taxon>
        <taxon>Liliopsida</taxon>
        <taxon>Poales</taxon>
        <taxon>Poaceae</taxon>
        <taxon>PACMAD clade</taxon>
        <taxon>Chloridoideae</taxon>
        <taxon>Cynodonteae</taxon>
        <taxon>Eleusininae</taxon>
        <taxon>Eleusine</taxon>
    </lineage>
</organism>
<feature type="region of interest" description="Disordered" evidence="1">
    <location>
        <begin position="1"/>
        <end position="23"/>
    </location>
</feature>